<organism evidence="1 2">
    <name type="scientific">Legionella longbeachae serogroup 1 (strain NSW150)</name>
    <dbReference type="NCBI Taxonomy" id="661367"/>
    <lineage>
        <taxon>Bacteria</taxon>
        <taxon>Pseudomonadati</taxon>
        <taxon>Pseudomonadota</taxon>
        <taxon>Gammaproteobacteria</taxon>
        <taxon>Legionellales</taxon>
        <taxon>Legionellaceae</taxon>
        <taxon>Legionella</taxon>
    </lineage>
</organism>
<sequence length="64" mass="7445">MKDKLNLFEYENQLLNQQGRKPAYTLANTPSIYYFSAMDVHLQSKYRTIQESSGIMFNSCCSLI</sequence>
<name>D3HTN4_LEGLN</name>
<accession>D3HTN4</accession>
<gene>
    <name evidence="1" type="ordered locus">LLO_1900</name>
</gene>
<dbReference type="EMBL" id="FN650140">
    <property type="protein sequence ID" value="CBJ12281.1"/>
    <property type="molecule type" value="Genomic_DNA"/>
</dbReference>
<protein>
    <submittedName>
        <fullName evidence="1">Uncharacterized protein</fullName>
    </submittedName>
</protein>
<dbReference type="KEGG" id="llo:LLO_1900"/>
<dbReference type="AlphaFoldDB" id="D3HTN4"/>
<reference evidence="1 2" key="1">
    <citation type="journal article" date="2010" name="PLoS Genet.">
        <title>Analysis of the Legionella longbeachae genome and transcriptome uncovers unique strategies to cause Legionnaires' disease.</title>
        <authorList>
            <person name="Cazalet C."/>
            <person name="Gomez-Valero L."/>
            <person name="Rusniok C."/>
            <person name="Lomma M."/>
            <person name="Dervins-Ravault D."/>
            <person name="Newton H."/>
            <person name="Sansom F."/>
            <person name="Jarraud S."/>
            <person name="Zidane N."/>
            <person name="Ma L."/>
            <person name="Bouchier C."/>
            <person name="Etienne J."/>
            <person name="Hartland E."/>
            <person name="Buchrieser C."/>
        </authorList>
    </citation>
    <scope>NUCLEOTIDE SEQUENCE [LARGE SCALE GENOMIC DNA]</scope>
    <source>
        <strain evidence="1 2">NSW150</strain>
    </source>
</reference>
<proteinExistence type="predicted"/>
<evidence type="ECO:0000313" key="1">
    <source>
        <dbReference type="EMBL" id="CBJ12281.1"/>
    </source>
</evidence>
<evidence type="ECO:0000313" key="2">
    <source>
        <dbReference type="Proteomes" id="UP000001060"/>
    </source>
</evidence>
<dbReference type="Proteomes" id="UP000001060">
    <property type="component" value="Chromosome"/>
</dbReference>
<keyword evidence="2" id="KW-1185">Reference proteome</keyword>
<dbReference type="HOGENOM" id="CLU_2862272_0_0_6"/>